<dbReference type="Proteomes" id="UP000245506">
    <property type="component" value="Unassembled WGS sequence"/>
</dbReference>
<accession>A0A317CHZ6</accession>
<dbReference type="GO" id="GO:0008168">
    <property type="term" value="F:methyltransferase activity"/>
    <property type="evidence" value="ECO:0007669"/>
    <property type="project" value="UniProtKB-KW"/>
</dbReference>
<dbReference type="Pfam" id="PF06080">
    <property type="entry name" value="DUF938"/>
    <property type="match status" value="1"/>
</dbReference>
<dbReference type="EMBL" id="QGKL01000015">
    <property type="protein sequence ID" value="PWQ97999.1"/>
    <property type="molecule type" value="Genomic_DNA"/>
</dbReference>
<keyword evidence="1" id="KW-0489">Methyltransferase</keyword>
<name>A0A317CHZ6_9GAMM</name>
<reference evidence="1 2" key="1">
    <citation type="submission" date="2018-05" db="EMBL/GenBank/DDBJ databases">
        <title>Leucothrix arctica sp. nov., isolated from Arctic seawater.</title>
        <authorList>
            <person name="Choi A."/>
            <person name="Baek K."/>
        </authorList>
    </citation>
    <scope>NUCLEOTIDE SEQUENCE [LARGE SCALE GENOMIC DNA]</scope>
    <source>
        <strain evidence="1 2">IMCC9719</strain>
    </source>
</reference>
<proteinExistence type="predicted"/>
<dbReference type="PANTHER" id="PTHR20974:SF0">
    <property type="entry name" value="UPF0585 PROTEIN CG18661"/>
    <property type="match status" value="1"/>
</dbReference>
<keyword evidence="2" id="KW-1185">Reference proteome</keyword>
<dbReference type="InterPro" id="IPR029063">
    <property type="entry name" value="SAM-dependent_MTases_sf"/>
</dbReference>
<comment type="caution">
    <text evidence="1">The sequence shown here is derived from an EMBL/GenBank/DDBJ whole genome shotgun (WGS) entry which is preliminary data.</text>
</comment>
<dbReference type="OrthoDB" id="5563826at2"/>
<dbReference type="RefSeq" id="WP_109822365.1">
    <property type="nucleotide sequence ID" value="NZ_QGKL01000015.1"/>
</dbReference>
<evidence type="ECO:0000313" key="1">
    <source>
        <dbReference type="EMBL" id="PWQ97999.1"/>
    </source>
</evidence>
<dbReference type="InterPro" id="IPR010342">
    <property type="entry name" value="DUF938"/>
</dbReference>
<dbReference type="GO" id="GO:0032259">
    <property type="term" value="P:methylation"/>
    <property type="evidence" value="ECO:0007669"/>
    <property type="project" value="UniProtKB-KW"/>
</dbReference>
<gene>
    <name evidence="1" type="ORF">DKT75_05150</name>
</gene>
<organism evidence="1 2">
    <name type="scientific">Leucothrix arctica</name>
    <dbReference type="NCBI Taxonomy" id="1481894"/>
    <lineage>
        <taxon>Bacteria</taxon>
        <taxon>Pseudomonadati</taxon>
        <taxon>Pseudomonadota</taxon>
        <taxon>Gammaproteobacteria</taxon>
        <taxon>Thiotrichales</taxon>
        <taxon>Thiotrichaceae</taxon>
        <taxon>Leucothrix</taxon>
    </lineage>
</organism>
<dbReference type="Gene3D" id="3.40.50.150">
    <property type="entry name" value="Vaccinia Virus protein VP39"/>
    <property type="match status" value="1"/>
</dbReference>
<sequence length="196" mass="22010">MKPYSSSCDQNKGTILTVLEAVLPDSAEVLEIGTGTGQHAVYFAEKLPHLIWQTSDQIQYHEGIKLWLGETTLSNLLPPLALNVSTDVWPSKQYDVLYSANVTHIMHWDNVVDLFTQGAKCLKPGGQFIFYGPFNYSGQYTSQGNMQFDKHLKTGDPLSGIRDFDDLAKLATENGLTLVNDYEMPANNRILLWRKL</sequence>
<keyword evidence="1" id="KW-0808">Transferase</keyword>
<evidence type="ECO:0000313" key="2">
    <source>
        <dbReference type="Proteomes" id="UP000245506"/>
    </source>
</evidence>
<dbReference type="PANTHER" id="PTHR20974">
    <property type="entry name" value="UPF0585 PROTEIN CG18661"/>
    <property type="match status" value="1"/>
</dbReference>
<protein>
    <submittedName>
        <fullName evidence="1">Methylase</fullName>
    </submittedName>
</protein>
<dbReference type="AlphaFoldDB" id="A0A317CHZ6"/>
<dbReference type="SUPFAM" id="SSF53335">
    <property type="entry name" value="S-adenosyl-L-methionine-dependent methyltransferases"/>
    <property type="match status" value="1"/>
</dbReference>